<dbReference type="GO" id="GO:0010181">
    <property type="term" value="F:FMN binding"/>
    <property type="evidence" value="ECO:0007669"/>
    <property type="project" value="InterPro"/>
</dbReference>
<dbReference type="Gene3D" id="2.30.110.10">
    <property type="entry name" value="Electron Transport, Fmn-binding Protein, Chain A"/>
    <property type="match status" value="1"/>
</dbReference>
<reference evidence="6" key="1">
    <citation type="submission" date="2021-08" db="EMBL/GenBank/DDBJ databases">
        <title>Genome of a novel bacterium of the phylum Verrucomicrobia, Oleiharenicola sp. KSB-15.</title>
        <authorList>
            <person name="Chung J.-H."/>
            <person name="Ahn J.-H."/>
            <person name="Yoon Y."/>
            <person name="Kim D.-Y."/>
            <person name="An S.-H."/>
            <person name="Park I."/>
            <person name="Yeon J."/>
        </authorList>
    </citation>
    <scope>NUCLEOTIDE SEQUENCE</scope>
    <source>
        <strain evidence="6">KSB-15</strain>
    </source>
</reference>
<accession>A0A8F9TVJ8</accession>
<evidence type="ECO:0000313" key="6">
    <source>
        <dbReference type="EMBL" id="QYM78771.1"/>
    </source>
</evidence>
<dbReference type="SUPFAM" id="SSF50475">
    <property type="entry name" value="FMN-binding split barrel"/>
    <property type="match status" value="1"/>
</dbReference>
<evidence type="ECO:0000256" key="3">
    <source>
        <dbReference type="ARBA" id="ARBA00022643"/>
    </source>
</evidence>
<dbReference type="Pfam" id="PF01613">
    <property type="entry name" value="Flavin_Reduct"/>
    <property type="match status" value="1"/>
</dbReference>
<dbReference type="PANTHER" id="PTHR33798:SF5">
    <property type="entry name" value="FLAVIN REDUCTASE LIKE DOMAIN-CONTAINING PROTEIN"/>
    <property type="match status" value="1"/>
</dbReference>
<keyword evidence="2" id="KW-0285">Flavoprotein</keyword>
<dbReference type="SMART" id="SM00903">
    <property type="entry name" value="Flavin_Reduct"/>
    <property type="match status" value="1"/>
</dbReference>
<dbReference type="InterPro" id="IPR002563">
    <property type="entry name" value="Flavin_Rdtase-like_dom"/>
</dbReference>
<comment type="similarity">
    <text evidence="4">Belongs to the flavoredoxin family.</text>
</comment>
<keyword evidence="3" id="KW-0288">FMN</keyword>
<gene>
    <name evidence="6" type="ORF">K0B96_15930</name>
</gene>
<evidence type="ECO:0000256" key="4">
    <source>
        <dbReference type="ARBA" id="ARBA00038054"/>
    </source>
</evidence>
<feature type="domain" description="Flavin reductase like" evidence="5">
    <location>
        <begin position="19"/>
        <end position="172"/>
    </location>
</feature>
<dbReference type="KEGG" id="ole:K0B96_15930"/>
<dbReference type="Proteomes" id="UP000825051">
    <property type="component" value="Chromosome"/>
</dbReference>
<dbReference type="InterPro" id="IPR012349">
    <property type="entry name" value="Split_barrel_FMN-bd"/>
</dbReference>
<proteinExistence type="inferred from homology"/>
<sequence>MIIDLPSLPAREAYAWMTSTILPRPIAWVSTVAPDGRTNLAPFSFFQGVTANPPTLMFVPVNTRHGVKKDTLRNIEATREFVVNLVSFAQAEAMNATAALLPYGESEFGAFGIASLPAQKVRPPRVAEAPVSFECELHSIVPIGEGPLAANVVFGRILLAHVADAVVGTDGKADAEKLDLIGRLGGESYTRTREQFALKRPDR</sequence>
<protein>
    <submittedName>
        <fullName evidence="6">Flavin reductase family protein</fullName>
    </submittedName>
</protein>
<evidence type="ECO:0000259" key="5">
    <source>
        <dbReference type="SMART" id="SM00903"/>
    </source>
</evidence>
<comment type="cofactor">
    <cofactor evidence="1">
        <name>FMN</name>
        <dbReference type="ChEBI" id="CHEBI:58210"/>
    </cofactor>
</comment>
<dbReference type="RefSeq" id="WP_220161875.1">
    <property type="nucleotide sequence ID" value="NZ_CP080507.1"/>
</dbReference>
<evidence type="ECO:0000256" key="1">
    <source>
        <dbReference type="ARBA" id="ARBA00001917"/>
    </source>
</evidence>
<dbReference type="PANTHER" id="PTHR33798">
    <property type="entry name" value="FLAVOPROTEIN OXYGENASE"/>
    <property type="match status" value="1"/>
</dbReference>
<evidence type="ECO:0000313" key="7">
    <source>
        <dbReference type="Proteomes" id="UP000825051"/>
    </source>
</evidence>
<evidence type="ECO:0000256" key="2">
    <source>
        <dbReference type="ARBA" id="ARBA00022630"/>
    </source>
</evidence>
<dbReference type="EMBL" id="CP080507">
    <property type="protein sequence ID" value="QYM78771.1"/>
    <property type="molecule type" value="Genomic_DNA"/>
</dbReference>
<name>A0A8F9TVJ8_9BACT</name>
<dbReference type="GO" id="GO:0016646">
    <property type="term" value="F:oxidoreductase activity, acting on the CH-NH group of donors, NAD or NADP as acceptor"/>
    <property type="evidence" value="ECO:0007669"/>
    <property type="project" value="UniProtKB-ARBA"/>
</dbReference>
<dbReference type="AlphaFoldDB" id="A0A8F9TVJ8"/>
<keyword evidence="7" id="KW-1185">Reference proteome</keyword>
<organism evidence="6 7">
    <name type="scientific">Horticoccus luteus</name>
    <dbReference type="NCBI Taxonomy" id="2862869"/>
    <lineage>
        <taxon>Bacteria</taxon>
        <taxon>Pseudomonadati</taxon>
        <taxon>Verrucomicrobiota</taxon>
        <taxon>Opitutia</taxon>
        <taxon>Opitutales</taxon>
        <taxon>Opitutaceae</taxon>
        <taxon>Horticoccus</taxon>
    </lineage>
</organism>